<dbReference type="SMART" id="SM00490">
    <property type="entry name" value="HELICc"/>
    <property type="match status" value="1"/>
</dbReference>
<dbReference type="AlphaFoldDB" id="A0A8H6K5P5"/>
<dbReference type="PROSITE" id="PS51192">
    <property type="entry name" value="HELICASE_ATP_BIND_1"/>
    <property type="match status" value="1"/>
</dbReference>
<keyword evidence="8" id="KW-1185">Reference proteome</keyword>
<gene>
    <name evidence="7" type="ORF">CPLU01_10414</name>
</gene>
<name>A0A8H6K5P5_9PEZI</name>
<dbReference type="PANTHER" id="PTHR45626:SF22">
    <property type="entry name" value="DNA REPAIR PROTEIN RAD5"/>
    <property type="match status" value="1"/>
</dbReference>
<dbReference type="Proteomes" id="UP000654918">
    <property type="component" value="Unassembled WGS sequence"/>
</dbReference>
<evidence type="ECO:0000259" key="5">
    <source>
        <dbReference type="PROSITE" id="PS51192"/>
    </source>
</evidence>
<dbReference type="GO" id="GO:0008094">
    <property type="term" value="F:ATP-dependent activity, acting on DNA"/>
    <property type="evidence" value="ECO:0007669"/>
    <property type="project" value="TreeGrafter"/>
</dbReference>
<dbReference type="InterPro" id="IPR014001">
    <property type="entry name" value="Helicase_ATP-bd"/>
</dbReference>
<sequence length="729" mass="81630">MQRREQGWILDGTRPDMWEAVDTAQGLCFTNRVSDTHQSDEPTAFYGGIIADPMGFGKTLAMISLIASDSQYLALYETSDLSRVLREESCGLTLVIVPPALLGTWEEELSSHTEHMRLPYVLHYGKSRPTDISQLANTAIVLTTYDTVSAEWRLGRNRESTNLFTVRWRRLVLDEAHIIRNSESQKARAVCALDSVSRWAVTGTPIQNHLNDLAALLKFLSVYPYSDKRTFDADVSNLWNSGRAEEAVKRLKRLAGCLLLRRPKKTIQLPTRQDLACYVEFQPDERELYNQVRNQTIARLDEALLESRQGTRPGSYITVLQQIEAMRMVCNLGLLFPSRHDASLMTGKKPNVETWEHIAQGAFNLRLEIGSIECIVCSFSLDATNNSLNDNETARALFTRCLGLICPSCVQRSSHGGAMQPILRCSHERPCPIAPVTTSPASLEALPVPLSLGSFATATYLPTKVKSLVTDLKMQPTDVKIVVFSTWRTTLDVVEAGLNQAGIPALRFDGKVPQRERQSVVDQFRHDPNVRVLLLTLSCGAVGLTLTAATRAYLMEPHWNPTLEDQALARIHRLGQEKEVKTLRFYVRDSFEESVVKNQNLKRELAGILLAPGGVANTQLEHLEVSILVVDCYHAGIPDFHATASARSNLGSRRFSSSDGVIGWLPGSKSRLICWEGLFLVQVVICFFGLLRFLFVFVVRISFFKIVQLLPLYLLPKKLLKNNYFTPLG</sequence>
<organism evidence="7 8">
    <name type="scientific">Colletotrichum plurivorum</name>
    <dbReference type="NCBI Taxonomy" id="2175906"/>
    <lineage>
        <taxon>Eukaryota</taxon>
        <taxon>Fungi</taxon>
        <taxon>Dikarya</taxon>
        <taxon>Ascomycota</taxon>
        <taxon>Pezizomycotina</taxon>
        <taxon>Sordariomycetes</taxon>
        <taxon>Hypocreomycetidae</taxon>
        <taxon>Glomerellales</taxon>
        <taxon>Glomerellaceae</taxon>
        <taxon>Colletotrichum</taxon>
        <taxon>Colletotrichum orchidearum species complex</taxon>
    </lineage>
</organism>
<evidence type="ECO:0000256" key="1">
    <source>
        <dbReference type="ARBA" id="ARBA00022741"/>
    </source>
</evidence>
<dbReference type="GO" id="GO:0005634">
    <property type="term" value="C:nucleus"/>
    <property type="evidence" value="ECO:0007669"/>
    <property type="project" value="TreeGrafter"/>
</dbReference>
<keyword evidence="3" id="KW-0067">ATP-binding</keyword>
<dbReference type="Gene3D" id="3.40.50.10810">
    <property type="entry name" value="Tandem AAA-ATPase domain"/>
    <property type="match status" value="1"/>
</dbReference>
<dbReference type="SMART" id="SM00487">
    <property type="entry name" value="DEXDc"/>
    <property type="match status" value="1"/>
</dbReference>
<protein>
    <submittedName>
        <fullName evidence="7">WD domain-containing protein</fullName>
    </submittedName>
</protein>
<evidence type="ECO:0000313" key="8">
    <source>
        <dbReference type="Proteomes" id="UP000654918"/>
    </source>
</evidence>
<feature type="domain" description="Helicase C-terminal" evidence="6">
    <location>
        <begin position="464"/>
        <end position="624"/>
    </location>
</feature>
<dbReference type="PROSITE" id="PS51194">
    <property type="entry name" value="HELICASE_CTER"/>
    <property type="match status" value="1"/>
</dbReference>
<dbReference type="Pfam" id="PF00176">
    <property type="entry name" value="SNF2-rel_dom"/>
    <property type="match status" value="1"/>
</dbReference>
<dbReference type="Gene3D" id="3.40.50.300">
    <property type="entry name" value="P-loop containing nucleotide triphosphate hydrolases"/>
    <property type="match status" value="1"/>
</dbReference>
<evidence type="ECO:0000259" key="6">
    <source>
        <dbReference type="PROSITE" id="PS51194"/>
    </source>
</evidence>
<dbReference type="EMBL" id="WIGO01000178">
    <property type="protein sequence ID" value="KAF6825208.1"/>
    <property type="molecule type" value="Genomic_DNA"/>
</dbReference>
<comment type="caution">
    <text evidence="7">The sequence shown here is derived from an EMBL/GenBank/DDBJ whole genome shotgun (WGS) entry which is preliminary data.</text>
</comment>
<dbReference type="CDD" id="cd18793">
    <property type="entry name" value="SF2_C_SNF"/>
    <property type="match status" value="1"/>
</dbReference>
<keyword evidence="2" id="KW-0378">Hydrolase</keyword>
<evidence type="ECO:0000256" key="2">
    <source>
        <dbReference type="ARBA" id="ARBA00022801"/>
    </source>
</evidence>
<evidence type="ECO:0000256" key="4">
    <source>
        <dbReference type="SAM" id="Phobius"/>
    </source>
</evidence>
<keyword evidence="4" id="KW-0472">Membrane</keyword>
<dbReference type="InterPro" id="IPR038718">
    <property type="entry name" value="SNF2-like_sf"/>
</dbReference>
<dbReference type="InterPro" id="IPR050628">
    <property type="entry name" value="SNF2_RAD54_helicase_TF"/>
</dbReference>
<evidence type="ECO:0000256" key="3">
    <source>
        <dbReference type="ARBA" id="ARBA00022840"/>
    </source>
</evidence>
<dbReference type="InterPro" id="IPR001650">
    <property type="entry name" value="Helicase_C-like"/>
</dbReference>
<keyword evidence="1" id="KW-0547">Nucleotide-binding</keyword>
<proteinExistence type="predicted"/>
<dbReference type="GO" id="GO:0016787">
    <property type="term" value="F:hydrolase activity"/>
    <property type="evidence" value="ECO:0007669"/>
    <property type="project" value="UniProtKB-KW"/>
</dbReference>
<dbReference type="GO" id="GO:0006281">
    <property type="term" value="P:DNA repair"/>
    <property type="evidence" value="ECO:0007669"/>
    <property type="project" value="TreeGrafter"/>
</dbReference>
<feature type="transmembrane region" description="Helical" evidence="4">
    <location>
        <begin position="672"/>
        <end position="691"/>
    </location>
</feature>
<feature type="domain" description="Helicase ATP-binding" evidence="5">
    <location>
        <begin position="39"/>
        <end position="223"/>
    </location>
</feature>
<reference evidence="7" key="1">
    <citation type="journal article" date="2020" name="Phytopathology">
        <title>Genome Sequence Resources of Colletotrichum truncatum, C. plurivorum, C. musicola, and C. sojae: Four Species Pathogenic to Soybean (Glycine max).</title>
        <authorList>
            <person name="Rogerio F."/>
            <person name="Boufleur T.R."/>
            <person name="Ciampi-Guillardi M."/>
            <person name="Sukno S.A."/>
            <person name="Thon M.R."/>
            <person name="Massola Junior N.S."/>
            <person name="Baroncelli R."/>
        </authorList>
    </citation>
    <scope>NUCLEOTIDE SEQUENCE</scope>
    <source>
        <strain evidence="7">LFN00145</strain>
    </source>
</reference>
<dbReference type="CDD" id="cd18008">
    <property type="entry name" value="DEXDc_SHPRH-like"/>
    <property type="match status" value="1"/>
</dbReference>
<dbReference type="PANTHER" id="PTHR45626">
    <property type="entry name" value="TRANSCRIPTION TERMINATION FACTOR 2-RELATED"/>
    <property type="match status" value="1"/>
</dbReference>
<keyword evidence="4" id="KW-0812">Transmembrane</keyword>
<keyword evidence="4" id="KW-1133">Transmembrane helix</keyword>
<accession>A0A8H6K5P5</accession>
<dbReference type="InterPro" id="IPR000330">
    <property type="entry name" value="SNF2_N"/>
</dbReference>
<dbReference type="Pfam" id="PF00271">
    <property type="entry name" value="Helicase_C"/>
    <property type="match status" value="1"/>
</dbReference>
<dbReference type="SUPFAM" id="SSF52540">
    <property type="entry name" value="P-loop containing nucleoside triphosphate hydrolases"/>
    <property type="match status" value="2"/>
</dbReference>
<dbReference type="GO" id="GO:0005524">
    <property type="term" value="F:ATP binding"/>
    <property type="evidence" value="ECO:0007669"/>
    <property type="project" value="UniProtKB-KW"/>
</dbReference>
<dbReference type="InterPro" id="IPR049730">
    <property type="entry name" value="SNF2/RAD54-like_C"/>
</dbReference>
<evidence type="ECO:0000313" key="7">
    <source>
        <dbReference type="EMBL" id="KAF6825208.1"/>
    </source>
</evidence>
<dbReference type="InterPro" id="IPR027417">
    <property type="entry name" value="P-loop_NTPase"/>
</dbReference>